<dbReference type="AlphaFoldDB" id="A0A2P2N861"/>
<dbReference type="EMBL" id="GGEC01058187">
    <property type="protein sequence ID" value="MBX38671.1"/>
    <property type="molecule type" value="Transcribed_RNA"/>
</dbReference>
<proteinExistence type="predicted"/>
<evidence type="ECO:0000313" key="1">
    <source>
        <dbReference type="EMBL" id="MBX38671.1"/>
    </source>
</evidence>
<organism evidence="1">
    <name type="scientific">Rhizophora mucronata</name>
    <name type="common">Asiatic mangrove</name>
    <dbReference type="NCBI Taxonomy" id="61149"/>
    <lineage>
        <taxon>Eukaryota</taxon>
        <taxon>Viridiplantae</taxon>
        <taxon>Streptophyta</taxon>
        <taxon>Embryophyta</taxon>
        <taxon>Tracheophyta</taxon>
        <taxon>Spermatophyta</taxon>
        <taxon>Magnoliopsida</taxon>
        <taxon>eudicotyledons</taxon>
        <taxon>Gunneridae</taxon>
        <taxon>Pentapetalae</taxon>
        <taxon>rosids</taxon>
        <taxon>fabids</taxon>
        <taxon>Malpighiales</taxon>
        <taxon>Rhizophoraceae</taxon>
        <taxon>Rhizophora</taxon>
    </lineage>
</organism>
<name>A0A2P2N861_RHIMU</name>
<sequence length="47" mass="5572">MKIFLLYKPYSLICAFINIQHLRVKTIGRGENKEFKLTIIGTNRKNF</sequence>
<protein>
    <submittedName>
        <fullName evidence="1">Uncharacterized protein</fullName>
    </submittedName>
</protein>
<accession>A0A2P2N861</accession>
<reference evidence="1" key="1">
    <citation type="submission" date="2018-02" db="EMBL/GenBank/DDBJ databases">
        <title>Rhizophora mucronata_Transcriptome.</title>
        <authorList>
            <person name="Meera S.P."/>
            <person name="Sreeshan A."/>
            <person name="Augustine A."/>
        </authorList>
    </citation>
    <scope>NUCLEOTIDE SEQUENCE</scope>
    <source>
        <tissue evidence="1">Leaf</tissue>
    </source>
</reference>